<dbReference type="GO" id="GO:0016653">
    <property type="term" value="F:oxidoreductase activity, acting on NAD(P)H, heme protein as acceptor"/>
    <property type="evidence" value="ECO:0007669"/>
    <property type="project" value="TreeGrafter"/>
</dbReference>
<feature type="transmembrane region" description="Helical" evidence="12">
    <location>
        <begin position="106"/>
        <end position="124"/>
    </location>
</feature>
<feature type="transmembrane region" description="Helical" evidence="12">
    <location>
        <begin position="136"/>
        <end position="154"/>
    </location>
</feature>
<dbReference type="PANTHER" id="PTHR23289:SF2">
    <property type="entry name" value="CYTOCHROME C OXIDASE ASSEMBLY PROTEIN COX15 HOMOLOG"/>
    <property type="match status" value="1"/>
</dbReference>
<comment type="catalytic activity">
    <reaction evidence="11">
        <text>Fe(II)-heme o + 2 A + H2O = Fe(II)-heme a + 2 AH2</text>
        <dbReference type="Rhea" id="RHEA:63388"/>
        <dbReference type="ChEBI" id="CHEBI:13193"/>
        <dbReference type="ChEBI" id="CHEBI:15377"/>
        <dbReference type="ChEBI" id="CHEBI:17499"/>
        <dbReference type="ChEBI" id="CHEBI:60530"/>
        <dbReference type="ChEBI" id="CHEBI:61715"/>
        <dbReference type="EC" id="1.17.99.9"/>
    </reaction>
    <physiologicalReaction direction="left-to-right" evidence="11">
        <dbReference type="Rhea" id="RHEA:63389"/>
    </physiologicalReaction>
</comment>
<keyword evidence="6" id="KW-0560">Oxidoreductase</keyword>
<evidence type="ECO:0000256" key="7">
    <source>
        <dbReference type="ARBA" id="ARBA00023004"/>
    </source>
</evidence>
<evidence type="ECO:0000313" key="13">
    <source>
        <dbReference type="EMBL" id="SVB37090.1"/>
    </source>
</evidence>
<keyword evidence="4" id="KW-0479">Metal-binding</keyword>
<dbReference type="HAMAP" id="MF_01665">
    <property type="entry name" value="HemeA_synth_type2"/>
    <property type="match status" value="1"/>
</dbReference>
<evidence type="ECO:0000256" key="9">
    <source>
        <dbReference type="ARBA" id="ARBA00023136"/>
    </source>
</evidence>
<keyword evidence="5 12" id="KW-1133">Transmembrane helix</keyword>
<evidence type="ECO:0008006" key="14">
    <source>
        <dbReference type="Google" id="ProtNLM"/>
    </source>
</evidence>
<evidence type="ECO:0000256" key="10">
    <source>
        <dbReference type="ARBA" id="ARBA00044501"/>
    </source>
</evidence>
<evidence type="ECO:0000256" key="11">
    <source>
        <dbReference type="ARBA" id="ARBA00048044"/>
    </source>
</evidence>
<keyword evidence="3 12" id="KW-0812">Transmembrane</keyword>
<comment type="cofactor">
    <cofactor evidence="1">
        <name>heme b</name>
        <dbReference type="ChEBI" id="CHEBI:60344"/>
    </cofactor>
</comment>
<evidence type="ECO:0000256" key="8">
    <source>
        <dbReference type="ARBA" id="ARBA00023133"/>
    </source>
</evidence>
<evidence type="ECO:0000256" key="5">
    <source>
        <dbReference type="ARBA" id="ARBA00022989"/>
    </source>
</evidence>
<feature type="transmembrane region" description="Helical" evidence="12">
    <location>
        <begin position="209"/>
        <end position="229"/>
    </location>
</feature>
<evidence type="ECO:0000256" key="6">
    <source>
        <dbReference type="ARBA" id="ARBA00023002"/>
    </source>
</evidence>
<evidence type="ECO:0000256" key="4">
    <source>
        <dbReference type="ARBA" id="ARBA00022723"/>
    </source>
</evidence>
<evidence type="ECO:0000256" key="12">
    <source>
        <dbReference type="SAM" id="Phobius"/>
    </source>
</evidence>
<dbReference type="PANTHER" id="PTHR23289">
    <property type="entry name" value="CYTOCHROME C OXIDASE ASSEMBLY PROTEIN COX15"/>
    <property type="match status" value="1"/>
</dbReference>
<evidence type="ECO:0000256" key="1">
    <source>
        <dbReference type="ARBA" id="ARBA00001970"/>
    </source>
</evidence>
<dbReference type="EMBL" id="UINC01039103">
    <property type="protein sequence ID" value="SVB37090.1"/>
    <property type="molecule type" value="Genomic_DNA"/>
</dbReference>
<protein>
    <recommendedName>
        <fullName evidence="14">Cytochrome oxidase assembly protein</fullName>
    </recommendedName>
</protein>
<feature type="transmembrane region" description="Helical" evidence="12">
    <location>
        <begin position="269"/>
        <end position="287"/>
    </location>
</feature>
<proteinExistence type="inferred from homology"/>
<name>A0A382DF42_9ZZZZ</name>
<dbReference type="GO" id="GO:0006784">
    <property type="term" value="P:heme A biosynthetic process"/>
    <property type="evidence" value="ECO:0007669"/>
    <property type="project" value="InterPro"/>
</dbReference>
<evidence type="ECO:0000256" key="2">
    <source>
        <dbReference type="ARBA" id="ARBA00004141"/>
    </source>
</evidence>
<dbReference type="GO" id="GO:0046872">
    <property type="term" value="F:metal ion binding"/>
    <property type="evidence" value="ECO:0007669"/>
    <property type="project" value="UniProtKB-KW"/>
</dbReference>
<accession>A0A382DF42</accession>
<dbReference type="AlphaFoldDB" id="A0A382DF42"/>
<sequence>MTTFTANPTPVLVGKPNHLAVGSWLLVICVMVLLMVIIGGVTRLTHSGLSMVVWEPITSWLPPLTTDEWQEIFLIYKETPEFKKINYGMGLDDFKSIFWLEYFHRLWGRIIGITFLLPFFYFLLRGWISRSLASKLIFIFILGMAQGVLGWFMVQSGLSDRPAVSQYRLTAHLAVAIILYAYLFWIALGQLHDQTMEKPIISLKFRRLGAANFLWLFFTMLAGGLVAGLDAGFTYNTFPLMDGKLIPDGLFENSPVYINFFENIITVQFAHRLMAIVSVVLVASLWWQARKEIASIPDLWPFHVLITIVILQFVLGVATLLLVVPIHLAAAHQLGAFLSLTACLWALDRLVYRRKIDK</sequence>
<keyword evidence="9 12" id="KW-0472">Membrane</keyword>
<dbReference type="InterPro" id="IPR003780">
    <property type="entry name" value="COX15/CtaA_fam"/>
</dbReference>
<dbReference type="InterPro" id="IPR023754">
    <property type="entry name" value="HemeA_Synthase_type2"/>
</dbReference>
<comment type="pathway">
    <text evidence="10">Porphyrin-containing compound metabolism; heme A biosynthesis; heme A from heme O: step 1/1.</text>
</comment>
<comment type="subcellular location">
    <subcellularLocation>
        <location evidence="2">Membrane</location>
        <topology evidence="2">Multi-pass membrane protein</topology>
    </subcellularLocation>
</comment>
<dbReference type="GO" id="GO:0005743">
    <property type="term" value="C:mitochondrial inner membrane"/>
    <property type="evidence" value="ECO:0007669"/>
    <property type="project" value="TreeGrafter"/>
</dbReference>
<feature type="transmembrane region" description="Helical" evidence="12">
    <location>
        <begin position="21"/>
        <end position="41"/>
    </location>
</feature>
<feature type="transmembrane region" description="Helical" evidence="12">
    <location>
        <begin position="299"/>
        <end position="324"/>
    </location>
</feature>
<feature type="transmembrane region" description="Helical" evidence="12">
    <location>
        <begin position="169"/>
        <end position="188"/>
    </location>
</feature>
<keyword evidence="7" id="KW-0408">Iron</keyword>
<gene>
    <name evidence="13" type="ORF">METZ01_LOCUS189944</name>
</gene>
<keyword evidence="8" id="KW-0350">Heme biosynthesis</keyword>
<dbReference type="GO" id="GO:0120547">
    <property type="term" value="F:heme A synthase activity"/>
    <property type="evidence" value="ECO:0007669"/>
    <property type="project" value="UniProtKB-EC"/>
</dbReference>
<organism evidence="13">
    <name type="scientific">marine metagenome</name>
    <dbReference type="NCBI Taxonomy" id="408172"/>
    <lineage>
        <taxon>unclassified sequences</taxon>
        <taxon>metagenomes</taxon>
        <taxon>ecological metagenomes</taxon>
    </lineage>
</organism>
<feature type="transmembrane region" description="Helical" evidence="12">
    <location>
        <begin position="330"/>
        <end position="352"/>
    </location>
</feature>
<dbReference type="Pfam" id="PF02628">
    <property type="entry name" value="COX15-CtaA"/>
    <property type="match status" value="1"/>
</dbReference>
<evidence type="ECO:0000256" key="3">
    <source>
        <dbReference type="ARBA" id="ARBA00022692"/>
    </source>
</evidence>
<reference evidence="13" key="1">
    <citation type="submission" date="2018-05" db="EMBL/GenBank/DDBJ databases">
        <authorList>
            <person name="Lanie J.A."/>
            <person name="Ng W.-L."/>
            <person name="Kazmierczak K.M."/>
            <person name="Andrzejewski T.M."/>
            <person name="Davidsen T.M."/>
            <person name="Wayne K.J."/>
            <person name="Tettelin H."/>
            <person name="Glass J.I."/>
            <person name="Rusch D."/>
            <person name="Podicherti R."/>
            <person name="Tsui H.-C.T."/>
            <person name="Winkler M.E."/>
        </authorList>
    </citation>
    <scope>NUCLEOTIDE SEQUENCE</scope>
</reference>